<name>A0A016RSM9_9BILA</name>
<reference evidence="2" key="1">
    <citation type="journal article" date="2015" name="Nat. Genet.">
        <title>The genome and transcriptome of the zoonotic hookworm Ancylostoma ceylanicum identify infection-specific gene families.</title>
        <authorList>
            <person name="Schwarz E.M."/>
            <person name="Hu Y."/>
            <person name="Antoshechkin I."/>
            <person name="Miller M.M."/>
            <person name="Sternberg P.W."/>
            <person name="Aroian R.V."/>
        </authorList>
    </citation>
    <scope>NUCLEOTIDE SEQUENCE</scope>
    <source>
        <strain evidence="2">HY135</strain>
    </source>
</reference>
<keyword evidence="2" id="KW-1185">Reference proteome</keyword>
<comment type="caution">
    <text evidence="1">The sequence shown here is derived from an EMBL/GenBank/DDBJ whole genome shotgun (WGS) entry which is preliminary data.</text>
</comment>
<dbReference type="EMBL" id="JARK01001731">
    <property type="protein sequence ID" value="EYB80979.1"/>
    <property type="molecule type" value="Genomic_DNA"/>
</dbReference>
<dbReference type="Proteomes" id="UP000024635">
    <property type="component" value="Unassembled WGS sequence"/>
</dbReference>
<proteinExistence type="predicted"/>
<sequence>MPHCLTLIDLRKPFVIVETEQVLEASSNQDVHQDISCVGQGDTVSMKLFTGTLENVMRTLEWDNMGARVDSRSPPSLR</sequence>
<gene>
    <name evidence="1" type="primary">Acey_s0395.g643</name>
    <name evidence="1" type="ORF">Y032_0395g643</name>
</gene>
<protein>
    <submittedName>
        <fullName evidence="1">Uncharacterized protein</fullName>
    </submittedName>
</protein>
<organism evidence="1 2">
    <name type="scientific">Ancylostoma ceylanicum</name>
    <dbReference type="NCBI Taxonomy" id="53326"/>
    <lineage>
        <taxon>Eukaryota</taxon>
        <taxon>Metazoa</taxon>
        <taxon>Ecdysozoa</taxon>
        <taxon>Nematoda</taxon>
        <taxon>Chromadorea</taxon>
        <taxon>Rhabditida</taxon>
        <taxon>Rhabditina</taxon>
        <taxon>Rhabditomorpha</taxon>
        <taxon>Strongyloidea</taxon>
        <taxon>Ancylostomatidae</taxon>
        <taxon>Ancylostomatinae</taxon>
        <taxon>Ancylostoma</taxon>
    </lineage>
</organism>
<dbReference type="OrthoDB" id="10477693at2759"/>
<accession>A0A016RSM9</accession>
<dbReference type="AlphaFoldDB" id="A0A016RSM9"/>
<evidence type="ECO:0000313" key="1">
    <source>
        <dbReference type="EMBL" id="EYB80979.1"/>
    </source>
</evidence>
<evidence type="ECO:0000313" key="2">
    <source>
        <dbReference type="Proteomes" id="UP000024635"/>
    </source>
</evidence>